<proteinExistence type="predicted"/>
<sequence length="112" mass="11500">MTGRLPVRVNEVGGPVSVPFDAATGDAPAGEDRRGRAPSAPTVDPGPGRPRGRGAEPVVEIASPSTPASFPSTEPPGKAQGKTRGKPPGRTRSPSQLRAASSRRRTSARRVA</sequence>
<reference evidence="3" key="1">
    <citation type="journal article" date="2019" name="Int. J. Syst. Evol. Microbiol.">
        <title>The Global Catalogue of Microorganisms (GCM) 10K type strain sequencing project: providing services to taxonomists for standard genome sequencing and annotation.</title>
        <authorList>
            <consortium name="The Broad Institute Genomics Platform"/>
            <consortium name="The Broad Institute Genome Sequencing Center for Infectious Disease"/>
            <person name="Wu L."/>
            <person name="Ma J."/>
        </authorList>
    </citation>
    <scope>NUCLEOTIDE SEQUENCE [LARGE SCALE GENOMIC DNA]</scope>
    <source>
        <strain evidence="3">JCM 6305</strain>
    </source>
</reference>
<dbReference type="EMBL" id="BAAASZ010000027">
    <property type="protein sequence ID" value="GAA2452699.1"/>
    <property type="molecule type" value="Genomic_DNA"/>
</dbReference>
<gene>
    <name evidence="2" type="ORF">GCM10010405_40560</name>
</gene>
<feature type="compositionally biased region" description="Basic residues" evidence="1">
    <location>
        <begin position="101"/>
        <end position="112"/>
    </location>
</feature>
<comment type="caution">
    <text evidence="2">The sequence shown here is derived from an EMBL/GenBank/DDBJ whole genome shotgun (WGS) entry which is preliminary data.</text>
</comment>
<keyword evidence="3" id="KW-1185">Reference proteome</keyword>
<feature type="region of interest" description="Disordered" evidence="1">
    <location>
        <begin position="1"/>
        <end position="112"/>
    </location>
</feature>
<protein>
    <submittedName>
        <fullName evidence="2">Uncharacterized protein</fullName>
    </submittedName>
</protein>
<dbReference type="Proteomes" id="UP001501638">
    <property type="component" value="Unassembled WGS sequence"/>
</dbReference>
<organism evidence="2 3">
    <name type="scientific">Streptomyces macrosporus</name>
    <dbReference type="NCBI Taxonomy" id="44032"/>
    <lineage>
        <taxon>Bacteria</taxon>
        <taxon>Bacillati</taxon>
        <taxon>Actinomycetota</taxon>
        <taxon>Actinomycetes</taxon>
        <taxon>Kitasatosporales</taxon>
        <taxon>Streptomycetaceae</taxon>
        <taxon>Streptomyces</taxon>
    </lineage>
</organism>
<evidence type="ECO:0000313" key="2">
    <source>
        <dbReference type="EMBL" id="GAA2452699.1"/>
    </source>
</evidence>
<evidence type="ECO:0000256" key="1">
    <source>
        <dbReference type="SAM" id="MobiDB-lite"/>
    </source>
</evidence>
<name>A0ABP5XD19_9ACTN</name>
<accession>A0ABP5XD19</accession>
<evidence type="ECO:0000313" key="3">
    <source>
        <dbReference type="Proteomes" id="UP001501638"/>
    </source>
</evidence>
<feature type="compositionally biased region" description="Low complexity" evidence="1">
    <location>
        <begin position="62"/>
        <end position="76"/>
    </location>
</feature>